<dbReference type="Proteomes" id="UP000318298">
    <property type="component" value="Segment"/>
</dbReference>
<evidence type="ECO:0000313" key="1">
    <source>
        <dbReference type="EMBL" id="QDH46668.1"/>
    </source>
</evidence>
<keyword evidence="2" id="KW-1185">Reference proteome</keyword>
<organism evidence="1 2">
    <name type="scientific">Aeromonas phage LAh_7</name>
    <dbReference type="NCBI Taxonomy" id="2591031"/>
    <lineage>
        <taxon>Viruses</taxon>
        <taxon>Duplodnaviria</taxon>
        <taxon>Heunggongvirae</taxon>
        <taxon>Uroviricota</taxon>
        <taxon>Caudoviricetes</taxon>
        <taxon>Casjensviridae</taxon>
        <taxon>Sharonstreetvirus</taxon>
        <taxon>Sharonstreetvirus LAh7</taxon>
    </lineage>
</organism>
<gene>
    <name evidence="1" type="ORF">LAh7_28</name>
</gene>
<evidence type="ECO:0000313" key="2">
    <source>
        <dbReference type="Proteomes" id="UP000318298"/>
    </source>
</evidence>
<dbReference type="EMBL" id="MK838113">
    <property type="protein sequence ID" value="QDH46668.1"/>
    <property type="molecule type" value="Genomic_DNA"/>
</dbReference>
<protein>
    <submittedName>
        <fullName evidence="1">Uncharacterized protein</fullName>
    </submittedName>
</protein>
<sequence>MSEQLRETLYFGENDCRRYLSEEEYQQLVALHDKITTGRLNDNKMAVFGIFVREGHAQYPAISMLYNMSPMGDHPLLVMPSDDWYHPINELLLKRERGQEYEAENDITQRSVATLHLLRAKYEPMISALARAVRKATVDAATDIALEANQFADLASRGAASGDPEFAAQCQRAWEAHDEGFDLTMSALQCARERLLEAGFHLGRVTNTNYQHVGRRGFAVAG</sequence>
<accession>A0A514A062</accession>
<reference evidence="1 2" key="1">
    <citation type="submission" date="2019-04" db="EMBL/GenBank/DDBJ databases">
        <title>Novel bacteriophages capable of disrupting biofilms from clinical strains of Aeromonas hydrophila with intrinsic antibiotic resistance.</title>
        <authorList>
            <person name="Kabwe M."/>
            <person name="Brown T.L."/>
            <person name="Speirs L."/>
            <person name="Ku H."/>
            <person name="Leach M."/>
            <person name="Chan H.T."/>
            <person name="Petrovski S."/>
            <person name="Lock P."/>
            <person name="Tucci J."/>
        </authorList>
    </citation>
    <scope>NUCLEOTIDE SEQUENCE [LARGE SCALE GENOMIC DNA]</scope>
</reference>
<name>A0A514A062_9CAUD</name>
<proteinExistence type="predicted"/>